<name>A0A2Z6G9I7_9PROT</name>
<evidence type="ECO:0000313" key="3">
    <source>
        <dbReference type="Proteomes" id="UP000033070"/>
    </source>
</evidence>
<dbReference type="Pfam" id="PF07963">
    <property type="entry name" value="N_methyl"/>
    <property type="match status" value="1"/>
</dbReference>
<proteinExistence type="predicted"/>
<dbReference type="AlphaFoldDB" id="A0A2Z6G9I7"/>
<feature type="transmembrane region" description="Helical" evidence="1">
    <location>
        <begin position="12"/>
        <end position="30"/>
    </location>
</feature>
<dbReference type="STRING" id="1188319.OYT1_00316"/>
<dbReference type="SUPFAM" id="SSF54523">
    <property type="entry name" value="Pili subunits"/>
    <property type="match status" value="1"/>
</dbReference>
<dbReference type="RefSeq" id="WP_062625552.1">
    <property type="nucleotide sequence ID" value="NZ_AP018738.1"/>
</dbReference>
<keyword evidence="1" id="KW-1133">Transmembrane helix</keyword>
<dbReference type="Gene3D" id="3.30.700.10">
    <property type="entry name" value="Glycoprotein, Type 4 Pilin"/>
    <property type="match status" value="1"/>
</dbReference>
<sequence>MQMQRKQQGFTLIELVAVIVVLGILASVALPKFFGIQGEARAAAVNAAKANLAGSANMAHAKMLVTNTMPSTFDGVGPIQWSAHNPTGESAGLIAGLNTVSGTPGMMSISASFTGVPSADWEYIAPGATFGKAGTVGGVTTATVTLVSTGDVAGGNGNEHAWVPRSAAGAQGTGALSYNASGCYVKYTDATLSGTMGGTQVVNGPFVTAVTSGCSATGM</sequence>
<dbReference type="KEGG" id="fam:OYT1_ch0436"/>
<dbReference type="EMBL" id="AP018738">
    <property type="protein sequence ID" value="BBE50009.1"/>
    <property type="molecule type" value="Genomic_DNA"/>
</dbReference>
<evidence type="ECO:0000256" key="1">
    <source>
        <dbReference type="SAM" id="Phobius"/>
    </source>
</evidence>
<dbReference type="InterPro" id="IPR045584">
    <property type="entry name" value="Pilin-like"/>
</dbReference>
<keyword evidence="3" id="KW-1185">Reference proteome</keyword>
<protein>
    <submittedName>
        <fullName evidence="2">Type II secretion system protein G</fullName>
    </submittedName>
</protein>
<dbReference type="PANTHER" id="PTHR30093">
    <property type="entry name" value="GENERAL SECRETION PATHWAY PROTEIN G"/>
    <property type="match status" value="1"/>
</dbReference>
<keyword evidence="1" id="KW-0472">Membrane</keyword>
<accession>A0A2Z6G9I7</accession>
<dbReference type="Proteomes" id="UP000033070">
    <property type="component" value="Chromosome"/>
</dbReference>
<dbReference type="PANTHER" id="PTHR30093:SF7">
    <property type="entry name" value="MSHA MAJOR PILIN SUBUNIT MSHA"/>
    <property type="match status" value="1"/>
</dbReference>
<dbReference type="PROSITE" id="PS00409">
    <property type="entry name" value="PROKAR_NTER_METHYL"/>
    <property type="match status" value="1"/>
</dbReference>
<dbReference type="InterPro" id="IPR012902">
    <property type="entry name" value="N_methyl_site"/>
</dbReference>
<keyword evidence="1" id="KW-0812">Transmembrane</keyword>
<dbReference type="NCBIfam" id="TIGR02532">
    <property type="entry name" value="IV_pilin_GFxxxE"/>
    <property type="match status" value="1"/>
</dbReference>
<reference evidence="2 3" key="1">
    <citation type="submission" date="2018-06" db="EMBL/GenBank/DDBJ databases">
        <title>OYT1 Genome Sequencing.</title>
        <authorList>
            <person name="Kato S."/>
            <person name="Itoh T."/>
            <person name="Ohkuma M."/>
        </authorList>
    </citation>
    <scope>NUCLEOTIDE SEQUENCE [LARGE SCALE GENOMIC DNA]</scope>
    <source>
        <strain evidence="2 3">OYT1</strain>
    </source>
</reference>
<evidence type="ECO:0000313" key="2">
    <source>
        <dbReference type="EMBL" id="BBE50009.1"/>
    </source>
</evidence>
<gene>
    <name evidence="2" type="ORF">OYT1_ch0436</name>
</gene>
<organism evidence="2 3">
    <name type="scientific">Ferriphaselus amnicola</name>
    <dbReference type="NCBI Taxonomy" id="1188319"/>
    <lineage>
        <taxon>Bacteria</taxon>
        <taxon>Pseudomonadati</taxon>
        <taxon>Pseudomonadota</taxon>
        <taxon>Betaproteobacteria</taxon>
        <taxon>Nitrosomonadales</taxon>
        <taxon>Gallionellaceae</taxon>
        <taxon>Ferriphaselus</taxon>
    </lineage>
</organism>